<evidence type="ECO:0000256" key="1">
    <source>
        <dbReference type="ARBA" id="ARBA00008059"/>
    </source>
</evidence>
<gene>
    <name evidence="5" type="primary">dnaA_2</name>
    <name evidence="5" type="ORF">Thiowin_02545</name>
</gene>
<dbReference type="CDD" id="cd00009">
    <property type="entry name" value="AAA"/>
    <property type="match status" value="1"/>
</dbReference>
<dbReference type="PANTHER" id="PTHR30050">
    <property type="entry name" value="CHROMOSOMAL REPLICATION INITIATOR PROTEIN DNAA"/>
    <property type="match status" value="1"/>
</dbReference>
<reference evidence="5 6" key="1">
    <citation type="journal article" date="2023" name="Microorganisms">
        <title>Thiorhodovibrio frisius and Trv. litoralis spp. nov., Two Novel Members from a Clade of Fastidious Purple Sulfur Bacteria That Exhibit Unique Red-Shifted Light-Harvesting Capabilities.</title>
        <authorList>
            <person name="Methner A."/>
            <person name="Kuzyk S.B."/>
            <person name="Petersen J."/>
            <person name="Bauer S."/>
            <person name="Brinkmann H."/>
            <person name="Sichau K."/>
            <person name="Wanner G."/>
            <person name="Wolf J."/>
            <person name="Neumann-Schaal M."/>
            <person name="Henke P."/>
            <person name="Tank M."/>
            <person name="Sproer C."/>
            <person name="Bunk B."/>
            <person name="Overmann J."/>
        </authorList>
    </citation>
    <scope>NUCLEOTIDE SEQUENCE [LARGE SCALE GENOMIC DNA]</scope>
    <source>
        <strain evidence="5 6">DSM 6702</strain>
    </source>
</reference>
<keyword evidence="2" id="KW-0547">Nucleotide-binding</keyword>
<dbReference type="NCBIfam" id="NF038214">
    <property type="entry name" value="IS21_help_AAA"/>
    <property type="match status" value="1"/>
</dbReference>
<dbReference type="InterPro" id="IPR047661">
    <property type="entry name" value="IstB"/>
</dbReference>
<accession>A0ABZ0S9C1</accession>
<dbReference type="SUPFAM" id="SSF52540">
    <property type="entry name" value="P-loop containing nucleoside triphosphate hydrolases"/>
    <property type="match status" value="1"/>
</dbReference>
<dbReference type="InterPro" id="IPR002611">
    <property type="entry name" value="IstB_ATP-bd"/>
</dbReference>
<feature type="domain" description="AAA+ ATPase" evidence="4">
    <location>
        <begin position="103"/>
        <end position="239"/>
    </location>
</feature>
<dbReference type="PIRSF" id="PIRSF003073">
    <property type="entry name" value="DNAC_TnpB_IstB"/>
    <property type="match status" value="1"/>
</dbReference>
<sequence>MTTKTSTNEQLAEQLAFLKLSFMLEQFTALAGEAARAHWDHVAYLAALAEGETTLRRERSVQRRIKQARFAVIKTLEQFQWSWPKAINRQQVQHLFRLDWVAEKGNVVFLGTVGVGKTHLATALGYQACLKGYNVRFATAIEVVNTLVAAERAGRLKQALEGYRKPAVLVLDELKYLPIDKVGADLLFQILSQRYEQGATVITSNRAYKDWAEIFNNDATLTSALLDRLLHHAETVLIEGPSYRMKDRVEV</sequence>
<evidence type="ECO:0000256" key="3">
    <source>
        <dbReference type="ARBA" id="ARBA00022840"/>
    </source>
</evidence>
<protein>
    <submittedName>
        <fullName evidence="5">Chromosomal replication initiator protein DnaA</fullName>
    </submittedName>
</protein>
<dbReference type="PANTHER" id="PTHR30050:SF4">
    <property type="entry name" value="ATP-BINDING PROTEIN RV3427C IN INSERTION SEQUENCE-RELATED"/>
    <property type="match status" value="1"/>
</dbReference>
<dbReference type="SMART" id="SM00382">
    <property type="entry name" value="AAA"/>
    <property type="match status" value="1"/>
</dbReference>
<organism evidence="5 6">
    <name type="scientific">Thiorhodovibrio winogradskyi</name>
    <dbReference type="NCBI Taxonomy" id="77007"/>
    <lineage>
        <taxon>Bacteria</taxon>
        <taxon>Pseudomonadati</taxon>
        <taxon>Pseudomonadota</taxon>
        <taxon>Gammaproteobacteria</taxon>
        <taxon>Chromatiales</taxon>
        <taxon>Chromatiaceae</taxon>
        <taxon>Thiorhodovibrio</taxon>
    </lineage>
</organism>
<name>A0ABZ0S9C1_9GAMM</name>
<proteinExistence type="inferred from homology"/>
<dbReference type="EMBL" id="CP121472">
    <property type="protein sequence ID" value="WPL17522.1"/>
    <property type="molecule type" value="Genomic_DNA"/>
</dbReference>
<dbReference type="Pfam" id="PF01695">
    <property type="entry name" value="IstB_IS21"/>
    <property type="match status" value="1"/>
</dbReference>
<comment type="similarity">
    <text evidence="1">Belongs to the IS21/IS1162 putative ATP-binding protein family.</text>
</comment>
<evidence type="ECO:0000313" key="5">
    <source>
        <dbReference type="EMBL" id="WPL17522.1"/>
    </source>
</evidence>
<dbReference type="InterPro" id="IPR003593">
    <property type="entry name" value="AAA+_ATPase"/>
</dbReference>
<evidence type="ECO:0000256" key="2">
    <source>
        <dbReference type="ARBA" id="ARBA00022741"/>
    </source>
</evidence>
<keyword evidence="6" id="KW-1185">Reference proteome</keyword>
<dbReference type="InterPro" id="IPR027417">
    <property type="entry name" value="P-loop_NTPase"/>
</dbReference>
<evidence type="ECO:0000313" key="6">
    <source>
        <dbReference type="Proteomes" id="UP001432180"/>
    </source>
</evidence>
<keyword evidence="3" id="KW-0067">ATP-binding</keyword>
<dbReference type="RefSeq" id="WP_328983331.1">
    <property type="nucleotide sequence ID" value="NZ_CP121472.1"/>
</dbReference>
<evidence type="ECO:0000259" key="4">
    <source>
        <dbReference type="SMART" id="SM00382"/>
    </source>
</evidence>
<dbReference type="Gene3D" id="3.40.50.300">
    <property type="entry name" value="P-loop containing nucleotide triphosphate hydrolases"/>
    <property type="match status" value="1"/>
</dbReference>
<dbReference type="InterPro" id="IPR028350">
    <property type="entry name" value="DNAC/IstB-like"/>
</dbReference>
<dbReference type="Proteomes" id="UP001432180">
    <property type="component" value="Chromosome"/>
</dbReference>